<dbReference type="EMBL" id="CP021112">
    <property type="protein sequence ID" value="ARQ01895.1"/>
    <property type="molecule type" value="Genomic_DNA"/>
</dbReference>
<keyword evidence="3" id="KW-1185">Reference proteome</keyword>
<dbReference type="AlphaFoldDB" id="A0A1W6ZYT0"/>
<sequence>MGRRGPKPEPGAVKEQKAPVRSRQRKTVAATLPGAPVASGDAPKWLKDEGLKIFQRMAPLLRSMKLLTEADVPAFARYCKHYARWLSLQKRLDKEGDIYEIETASGKVRRADPAFTMADRLDRMMLAFEDRFGLNPAERQRIMAARATTGATGDLFNAGQAKDPERRSDDPATPAAEAAEPIEGPIGLLN</sequence>
<feature type="compositionally biased region" description="Low complexity" evidence="1">
    <location>
        <begin position="171"/>
        <end position="190"/>
    </location>
</feature>
<dbReference type="OrthoDB" id="6010489at2"/>
<protein>
    <submittedName>
        <fullName evidence="2">Uncharacterized protein</fullName>
    </submittedName>
</protein>
<feature type="region of interest" description="Disordered" evidence="1">
    <location>
        <begin position="153"/>
        <end position="190"/>
    </location>
</feature>
<dbReference type="NCBIfam" id="TIGR01558">
    <property type="entry name" value="sm_term_P27"/>
    <property type="match status" value="1"/>
</dbReference>
<dbReference type="InterPro" id="IPR006448">
    <property type="entry name" value="Phage_term_ssu_P27"/>
</dbReference>
<dbReference type="Pfam" id="PF05119">
    <property type="entry name" value="Terminase_4"/>
    <property type="match status" value="1"/>
</dbReference>
<organism evidence="2 3">
    <name type="scientific">Pseudorhodoplanes sinuspersici</name>
    <dbReference type="NCBI Taxonomy" id="1235591"/>
    <lineage>
        <taxon>Bacteria</taxon>
        <taxon>Pseudomonadati</taxon>
        <taxon>Pseudomonadota</taxon>
        <taxon>Alphaproteobacteria</taxon>
        <taxon>Hyphomicrobiales</taxon>
        <taxon>Pseudorhodoplanes</taxon>
    </lineage>
</organism>
<dbReference type="STRING" id="1235591.CAK95_24445"/>
<dbReference type="KEGG" id="psin:CAK95_24445"/>
<dbReference type="Proteomes" id="UP000194137">
    <property type="component" value="Chromosome"/>
</dbReference>
<gene>
    <name evidence="2" type="ORF">CAK95_24445</name>
</gene>
<reference evidence="2 3" key="1">
    <citation type="submission" date="2017-05" db="EMBL/GenBank/DDBJ databases">
        <title>Full genome sequence of Pseudorhodoplanes sinuspersici.</title>
        <authorList>
            <person name="Dastgheib S.M.M."/>
            <person name="Shavandi M."/>
            <person name="Tirandaz H."/>
        </authorList>
    </citation>
    <scope>NUCLEOTIDE SEQUENCE [LARGE SCALE GENOMIC DNA]</scope>
    <source>
        <strain evidence="2 3">RIPI110</strain>
    </source>
</reference>
<dbReference type="RefSeq" id="WP_086090290.1">
    <property type="nucleotide sequence ID" value="NZ_CP021112.1"/>
</dbReference>
<evidence type="ECO:0000313" key="2">
    <source>
        <dbReference type="EMBL" id="ARQ01895.1"/>
    </source>
</evidence>
<evidence type="ECO:0000256" key="1">
    <source>
        <dbReference type="SAM" id="MobiDB-lite"/>
    </source>
</evidence>
<accession>A0A1W6ZYT0</accession>
<proteinExistence type="predicted"/>
<feature type="region of interest" description="Disordered" evidence="1">
    <location>
        <begin position="1"/>
        <end position="29"/>
    </location>
</feature>
<evidence type="ECO:0000313" key="3">
    <source>
        <dbReference type="Proteomes" id="UP000194137"/>
    </source>
</evidence>
<name>A0A1W6ZYT0_9HYPH</name>